<evidence type="ECO:0000313" key="1">
    <source>
        <dbReference type="EMBL" id="CRO35732.1"/>
    </source>
</evidence>
<name>A0A9P1R4X5_PSEAI</name>
<dbReference type="AlphaFoldDB" id="A0A9P1R4X5"/>
<dbReference type="EMBL" id="CVVU01000070">
    <property type="protein sequence ID" value="CRO35732.1"/>
    <property type="molecule type" value="Genomic_DNA"/>
</dbReference>
<reference evidence="2" key="1">
    <citation type="submission" date="2015-06" db="EMBL/GenBank/DDBJ databases">
        <authorList>
            <person name="Radhakrishnan Rajesh"/>
            <person name="Underwood Anthony"/>
            <person name="Al-Shahib Ali"/>
        </authorList>
    </citation>
    <scope>NUCLEOTIDE SEQUENCE [LARGE SCALE GENOMIC DNA]</scope>
    <source>
        <strain evidence="2">P19_London_7_VIM_2_05_10</strain>
    </source>
</reference>
<comment type="caution">
    <text evidence="1">The sequence shown here is derived from an EMBL/GenBank/DDBJ whole genome shotgun (WGS) entry which is preliminary data.</text>
</comment>
<protein>
    <submittedName>
        <fullName evidence="1">Uncharacterized protein</fullName>
    </submittedName>
</protein>
<proteinExistence type="predicted"/>
<gene>
    <name evidence="1" type="ORF">PAERUG_P19_London_7_VIM_2_05_10_01435</name>
</gene>
<sequence length="347" mass="38830">MGAGKGIQPSGLLRVEQLIVIAVTISHWFDLTSKRLHQPRRCIELGELLLPETPGGILILTLQPGDIVAIATRQRRRQATRIPLQHLAEQARATPAVHQNVMVRIDQMMSTFAHANNRDPQQRLPGQVEPLAPHVLRIRLQRLLKVLSRTPVENLEGQPHLLVDQLQRPLQVRQYVGPQHLVTGDGRQPGLVESPDVQSFHVHSHLVDVVASSLLVQGVEKHPLLHWRQRIEVGDLACRNWQSVKSGLVEVRQGKVRWCHATIALLAAMFHKSLELPSVLIRERLYGLLVEHFPAEGPAQAQLAVVDPPVDAQQCAQRRLLVHDRTTILPGRREQSALLIEAAIELA</sequence>
<evidence type="ECO:0000313" key="2">
    <source>
        <dbReference type="Proteomes" id="UP000045039"/>
    </source>
</evidence>
<organism evidence="1 2">
    <name type="scientific">Pseudomonas aeruginosa</name>
    <dbReference type="NCBI Taxonomy" id="287"/>
    <lineage>
        <taxon>Bacteria</taxon>
        <taxon>Pseudomonadati</taxon>
        <taxon>Pseudomonadota</taxon>
        <taxon>Gammaproteobacteria</taxon>
        <taxon>Pseudomonadales</taxon>
        <taxon>Pseudomonadaceae</taxon>
        <taxon>Pseudomonas</taxon>
    </lineage>
</organism>
<accession>A0A9P1R4X5</accession>
<dbReference type="Proteomes" id="UP000045039">
    <property type="component" value="Unassembled WGS sequence"/>
</dbReference>